<feature type="signal peptide" evidence="2">
    <location>
        <begin position="1"/>
        <end position="35"/>
    </location>
</feature>
<comment type="caution">
    <text evidence="3">The sequence shown here is derived from an EMBL/GenBank/DDBJ whole genome shotgun (WGS) entry which is preliminary data.</text>
</comment>
<feature type="chain" id="PRO_5031548990" evidence="2">
    <location>
        <begin position="36"/>
        <end position="407"/>
    </location>
</feature>
<dbReference type="Gene3D" id="2.120.10.80">
    <property type="entry name" value="Kelch-type beta propeller"/>
    <property type="match status" value="1"/>
</dbReference>
<feature type="region of interest" description="Disordered" evidence="1">
    <location>
        <begin position="29"/>
        <end position="55"/>
    </location>
</feature>
<dbReference type="Proteomes" id="UP000549971">
    <property type="component" value="Unassembled WGS sequence"/>
</dbReference>
<dbReference type="PROSITE" id="PS51318">
    <property type="entry name" value="TAT"/>
    <property type="match status" value="1"/>
</dbReference>
<evidence type="ECO:0000313" key="4">
    <source>
        <dbReference type="Proteomes" id="UP000549971"/>
    </source>
</evidence>
<accession>A0A7W9MXI4</accession>
<dbReference type="EMBL" id="JACHMY010000001">
    <property type="protein sequence ID" value="MBB5839387.1"/>
    <property type="molecule type" value="Genomic_DNA"/>
</dbReference>
<name>A0A7W9MXI4_9ACTN</name>
<reference evidence="3 4" key="1">
    <citation type="submission" date="2020-08" db="EMBL/GenBank/DDBJ databases">
        <title>Sequencing the genomes of 1000 actinobacteria strains.</title>
        <authorList>
            <person name="Klenk H.-P."/>
        </authorList>
    </citation>
    <scope>NUCLEOTIDE SEQUENCE [LARGE SCALE GENOMIC DNA]</scope>
    <source>
        <strain evidence="3 4">DSM 28967</strain>
    </source>
</reference>
<organism evidence="3 4">
    <name type="scientific">Kribbella italica</name>
    <dbReference type="NCBI Taxonomy" id="1540520"/>
    <lineage>
        <taxon>Bacteria</taxon>
        <taxon>Bacillati</taxon>
        <taxon>Actinomycetota</taxon>
        <taxon>Actinomycetes</taxon>
        <taxon>Propionibacteriales</taxon>
        <taxon>Kribbellaceae</taxon>
        <taxon>Kribbella</taxon>
    </lineage>
</organism>
<feature type="compositionally biased region" description="Low complexity" evidence="1">
    <location>
        <begin position="29"/>
        <end position="47"/>
    </location>
</feature>
<proteinExistence type="predicted"/>
<gene>
    <name evidence="3" type="ORF">HDA39_006121</name>
</gene>
<dbReference type="Pfam" id="PF24996">
    <property type="entry name" value="NANM"/>
    <property type="match status" value="1"/>
</dbReference>
<keyword evidence="2" id="KW-0732">Signal</keyword>
<dbReference type="InterPro" id="IPR006311">
    <property type="entry name" value="TAT_signal"/>
</dbReference>
<evidence type="ECO:0000256" key="2">
    <source>
        <dbReference type="SAM" id="SignalP"/>
    </source>
</evidence>
<evidence type="ECO:0000313" key="3">
    <source>
        <dbReference type="EMBL" id="MBB5839387.1"/>
    </source>
</evidence>
<dbReference type="InterPro" id="IPR056734">
    <property type="entry name" value="NANM"/>
</dbReference>
<evidence type="ECO:0000256" key="1">
    <source>
        <dbReference type="SAM" id="MobiDB-lite"/>
    </source>
</evidence>
<protein>
    <submittedName>
        <fullName evidence="3">N-acetylneuraminic acid mutarotase</fullName>
    </submittedName>
</protein>
<dbReference type="SUPFAM" id="SSF117281">
    <property type="entry name" value="Kelch motif"/>
    <property type="match status" value="1"/>
</dbReference>
<dbReference type="RefSeq" id="WP_184801015.1">
    <property type="nucleotide sequence ID" value="NZ_JACHMY010000001.1"/>
</dbReference>
<dbReference type="InterPro" id="IPR015915">
    <property type="entry name" value="Kelch-typ_b-propeller"/>
</dbReference>
<keyword evidence="4" id="KW-1185">Reference proteome</keyword>
<dbReference type="AlphaFoldDB" id="A0A7W9MXI4"/>
<sequence length="407" mass="43810">MSASTSTRRPARRSLLAAGLATATAPLLAPSTAHATPAPGTAGSPGTWTRLPDLPPNRVDWHPAIPVAKPYWTQLGLAGPIAGSHRGHLLVGGGANFPEPALTSNRPTTLGKVYWNELFTLSPGATRWSDPIQLPDAIAYSACLSTPYGVLVIGGEGYRGGPNATALKPADKFADVVLLQPNGTRRDLPPLPRPTSYAVAGLVGTTVYVAEGPDFYALDLANLSRGWKALPPWPGPPRTVAVGTAAHGNFYLLSGRSQAADKSWTFHKDAYAYDPRRSRWTRLPDLPFCVTAGQAHPTRKGLLVLGGDKDITRWNKIQHHTALRDAAPVGSPAWTEHQNVITWIYDHHTGFNTELLQYEANRWTTTGHFPGPSQVTTPAVPHTNGLTLITGEIRPGIRTPTTWHLRL</sequence>